<keyword evidence="2" id="KW-1185">Reference proteome</keyword>
<reference evidence="1 2" key="1">
    <citation type="submission" date="2013-11" db="EMBL/GenBank/DDBJ databases">
        <title>Genome sequencing of Stegodyphus mimosarum.</title>
        <authorList>
            <person name="Bechsgaard J."/>
        </authorList>
    </citation>
    <scope>NUCLEOTIDE SEQUENCE [LARGE SCALE GENOMIC DNA]</scope>
</reference>
<feature type="non-terminal residue" evidence="1">
    <location>
        <position position="1"/>
    </location>
</feature>
<dbReference type="AlphaFoldDB" id="A0A087T779"/>
<dbReference type="Proteomes" id="UP000054359">
    <property type="component" value="Unassembled WGS sequence"/>
</dbReference>
<name>A0A087T779_STEMI</name>
<protein>
    <submittedName>
        <fullName evidence="1">Uncharacterized protein</fullName>
    </submittedName>
</protein>
<gene>
    <name evidence="1" type="ORF">X975_23779</name>
</gene>
<evidence type="ECO:0000313" key="2">
    <source>
        <dbReference type="Proteomes" id="UP000054359"/>
    </source>
</evidence>
<evidence type="ECO:0000313" key="1">
    <source>
        <dbReference type="EMBL" id="KFM60968.1"/>
    </source>
</evidence>
<organism evidence="1 2">
    <name type="scientific">Stegodyphus mimosarum</name>
    <name type="common">African social velvet spider</name>
    <dbReference type="NCBI Taxonomy" id="407821"/>
    <lineage>
        <taxon>Eukaryota</taxon>
        <taxon>Metazoa</taxon>
        <taxon>Ecdysozoa</taxon>
        <taxon>Arthropoda</taxon>
        <taxon>Chelicerata</taxon>
        <taxon>Arachnida</taxon>
        <taxon>Araneae</taxon>
        <taxon>Araneomorphae</taxon>
        <taxon>Entelegynae</taxon>
        <taxon>Eresoidea</taxon>
        <taxon>Eresidae</taxon>
        <taxon>Stegodyphus</taxon>
    </lineage>
</organism>
<sequence>INVIRCQLGVRQILTLLFLFLDFMNYKQIINVFQRCIFFPQNICFGI</sequence>
<feature type="non-terminal residue" evidence="1">
    <location>
        <position position="47"/>
    </location>
</feature>
<accession>A0A087T779</accession>
<dbReference type="EMBL" id="KK113759">
    <property type="protein sequence ID" value="KFM60968.1"/>
    <property type="molecule type" value="Genomic_DNA"/>
</dbReference>
<proteinExistence type="predicted"/>